<proteinExistence type="predicted"/>
<reference evidence="1" key="1">
    <citation type="submission" date="2024-10" db="EMBL/GenBank/DDBJ databases">
        <title>Genetic diversity among independent isolates of the Dolichocephalovirinae subfamily.</title>
        <authorList>
            <person name="Ely B."/>
            <person name="Thomas Q."/>
            <person name="Mohammadi T."/>
        </authorList>
    </citation>
    <scope>NUCLEOTIDE SEQUENCE</scope>
</reference>
<name>A0AB74UGQ2_9VIRU</name>
<accession>A0AB74UGQ2</accession>
<gene>
    <name evidence="1" type="ORF">BL57_147c</name>
</gene>
<organism evidence="1">
    <name type="scientific">Caulobacter phage BL57</name>
    <dbReference type="NCBI Taxonomy" id="3348355"/>
    <lineage>
        <taxon>Viruses</taxon>
    </lineage>
</organism>
<evidence type="ECO:0000313" key="1">
    <source>
        <dbReference type="EMBL" id="XHV10619.1"/>
    </source>
</evidence>
<sequence length="117" mass="13041">MYQNVPYENLFRAAADDVSRQALHPGQTIPGIWNLTKDTPTNVLVVAIVAGALARIAKSRDLEFEPLLRRYTEIAPHVPFRPVGAPDLIAKAHLQDVSRYAAMIRAREAKKLRVIGE</sequence>
<protein>
    <submittedName>
        <fullName evidence="1">Uncharacterized protein</fullName>
    </submittedName>
</protein>
<dbReference type="EMBL" id="PQ287320">
    <property type="protein sequence ID" value="XHV10619.1"/>
    <property type="molecule type" value="Genomic_DNA"/>
</dbReference>